<evidence type="ECO:0000313" key="3">
    <source>
        <dbReference type="Proteomes" id="UP000324222"/>
    </source>
</evidence>
<evidence type="ECO:0000256" key="1">
    <source>
        <dbReference type="SAM" id="MobiDB-lite"/>
    </source>
</evidence>
<name>A0A5B7IK51_PORTR</name>
<protein>
    <submittedName>
        <fullName evidence="2">Uncharacterized protein</fullName>
    </submittedName>
</protein>
<evidence type="ECO:0000313" key="2">
    <source>
        <dbReference type="EMBL" id="MPC84910.1"/>
    </source>
</evidence>
<gene>
    <name evidence="2" type="ORF">E2C01_079663</name>
</gene>
<accession>A0A5B7IK51</accession>
<sequence>MCNDKATLGQDGTGRDGTGQEAYSYVEVGGRERVGRGEKFMELLPYVLPAHKCQTRIRTEKS</sequence>
<comment type="caution">
    <text evidence="2">The sequence shown here is derived from an EMBL/GenBank/DDBJ whole genome shotgun (WGS) entry which is preliminary data.</text>
</comment>
<dbReference type="AlphaFoldDB" id="A0A5B7IK51"/>
<feature type="region of interest" description="Disordered" evidence="1">
    <location>
        <begin position="1"/>
        <end position="20"/>
    </location>
</feature>
<dbReference type="EMBL" id="VSRR010066785">
    <property type="protein sequence ID" value="MPC84910.1"/>
    <property type="molecule type" value="Genomic_DNA"/>
</dbReference>
<organism evidence="2 3">
    <name type="scientific">Portunus trituberculatus</name>
    <name type="common">Swimming crab</name>
    <name type="synonym">Neptunus trituberculatus</name>
    <dbReference type="NCBI Taxonomy" id="210409"/>
    <lineage>
        <taxon>Eukaryota</taxon>
        <taxon>Metazoa</taxon>
        <taxon>Ecdysozoa</taxon>
        <taxon>Arthropoda</taxon>
        <taxon>Crustacea</taxon>
        <taxon>Multicrustacea</taxon>
        <taxon>Malacostraca</taxon>
        <taxon>Eumalacostraca</taxon>
        <taxon>Eucarida</taxon>
        <taxon>Decapoda</taxon>
        <taxon>Pleocyemata</taxon>
        <taxon>Brachyura</taxon>
        <taxon>Eubrachyura</taxon>
        <taxon>Portunoidea</taxon>
        <taxon>Portunidae</taxon>
        <taxon>Portuninae</taxon>
        <taxon>Portunus</taxon>
    </lineage>
</organism>
<reference evidence="2 3" key="1">
    <citation type="submission" date="2019-05" db="EMBL/GenBank/DDBJ databases">
        <title>Another draft genome of Portunus trituberculatus and its Hox gene families provides insights of decapod evolution.</title>
        <authorList>
            <person name="Jeong J.-H."/>
            <person name="Song I."/>
            <person name="Kim S."/>
            <person name="Choi T."/>
            <person name="Kim D."/>
            <person name="Ryu S."/>
            <person name="Kim W."/>
        </authorList>
    </citation>
    <scope>NUCLEOTIDE SEQUENCE [LARGE SCALE GENOMIC DNA]</scope>
    <source>
        <tissue evidence="2">Muscle</tissue>
    </source>
</reference>
<dbReference type="Proteomes" id="UP000324222">
    <property type="component" value="Unassembled WGS sequence"/>
</dbReference>
<keyword evidence="3" id="KW-1185">Reference proteome</keyword>
<proteinExistence type="predicted"/>